<dbReference type="InterPro" id="IPR005122">
    <property type="entry name" value="Uracil-DNA_glycosylase-like"/>
</dbReference>
<gene>
    <name evidence="9" type="ORF">BST44_23315</name>
</gene>
<evidence type="ECO:0000256" key="2">
    <source>
        <dbReference type="ARBA" id="ARBA00022723"/>
    </source>
</evidence>
<dbReference type="PANTHER" id="PTHR33693:SF3">
    <property type="entry name" value="TYPE-5 URACIL-DNA GLYCOSYLASE"/>
    <property type="match status" value="1"/>
</dbReference>
<keyword evidence="4" id="KW-0378">Hydrolase</keyword>
<keyword evidence="3" id="KW-0227">DNA damage</keyword>
<keyword evidence="1" id="KW-0004">4Fe-4S</keyword>
<sequence>MGEVTADARQRQKAALDRRIKACRKCVDPDRLNEPGVTESAPGFGSVDSPVAIVGEALCRGCMKAQEPFLGGSGRILDRCYQRAGIAKADLFITNSLHCHPPGNRDPRPHESANCLPFLQSELRDIVRPRLVIGVGKFAKAALVQVYPEARELNWPFRVPRARRDDHPGEPCLLFPPHPYHIMTRDRLVREQYVHSLARAIAWGFDSAP</sequence>
<dbReference type="Pfam" id="PF03167">
    <property type="entry name" value="UDG"/>
    <property type="match status" value="1"/>
</dbReference>
<evidence type="ECO:0000256" key="1">
    <source>
        <dbReference type="ARBA" id="ARBA00022485"/>
    </source>
</evidence>
<keyword evidence="5" id="KW-0408">Iron</keyword>
<name>A0A1X0K653_MYCSC</name>
<evidence type="ECO:0000256" key="5">
    <source>
        <dbReference type="ARBA" id="ARBA00023004"/>
    </source>
</evidence>
<evidence type="ECO:0000313" key="10">
    <source>
        <dbReference type="Proteomes" id="UP000192601"/>
    </source>
</evidence>
<dbReference type="PANTHER" id="PTHR33693">
    <property type="entry name" value="TYPE-5 URACIL-DNA GLYCOSYLASE"/>
    <property type="match status" value="1"/>
</dbReference>
<dbReference type="GO" id="GO:0006281">
    <property type="term" value="P:DNA repair"/>
    <property type="evidence" value="ECO:0007669"/>
    <property type="project" value="UniProtKB-KW"/>
</dbReference>
<protein>
    <recommendedName>
        <fullName evidence="8">Uracil-DNA glycosylase-like domain-containing protein</fullName>
    </recommendedName>
</protein>
<proteinExistence type="predicted"/>
<dbReference type="SMART" id="SM00987">
    <property type="entry name" value="UreE_C"/>
    <property type="match status" value="1"/>
</dbReference>
<accession>A0A1X0K653</accession>
<keyword evidence="6" id="KW-0411">Iron-sulfur</keyword>
<dbReference type="STRING" id="1783.BST44_23315"/>
<dbReference type="Proteomes" id="UP000192601">
    <property type="component" value="Unassembled WGS sequence"/>
</dbReference>
<dbReference type="InterPro" id="IPR051536">
    <property type="entry name" value="UDG_Type-4/5"/>
</dbReference>
<evidence type="ECO:0000259" key="8">
    <source>
        <dbReference type="SMART" id="SM00986"/>
    </source>
</evidence>
<evidence type="ECO:0000256" key="4">
    <source>
        <dbReference type="ARBA" id="ARBA00022801"/>
    </source>
</evidence>
<dbReference type="GO" id="GO:0051539">
    <property type="term" value="F:4 iron, 4 sulfur cluster binding"/>
    <property type="evidence" value="ECO:0007669"/>
    <property type="project" value="UniProtKB-KW"/>
</dbReference>
<evidence type="ECO:0000313" key="9">
    <source>
        <dbReference type="EMBL" id="ORB70535.1"/>
    </source>
</evidence>
<keyword evidence="2" id="KW-0479">Metal-binding</keyword>
<evidence type="ECO:0000256" key="7">
    <source>
        <dbReference type="ARBA" id="ARBA00023204"/>
    </source>
</evidence>
<dbReference type="SUPFAM" id="SSF52141">
    <property type="entry name" value="Uracil-DNA glycosylase-like"/>
    <property type="match status" value="1"/>
</dbReference>
<dbReference type="GO" id="GO:0046872">
    <property type="term" value="F:metal ion binding"/>
    <property type="evidence" value="ECO:0007669"/>
    <property type="project" value="UniProtKB-KW"/>
</dbReference>
<keyword evidence="10" id="KW-1185">Reference proteome</keyword>
<dbReference type="Gene3D" id="3.40.470.10">
    <property type="entry name" value="Uracil-DNA glycosylase-like domain"/>
    <property type="match status" value="1"/>
</dbReference>
<dbReference type="InterPro" id="IPR036895">
    <property type="entry name" value="Uracil-DNA_glycosylase-like_sf"/>
</dbReference>
<comment type="caution">
    <text evidence="9">The sequence shown here is derived from an EMBL/GenBank/DDBJ whole genome shotgun (WGS) entry which is preliminary data.</text>
</comment>
<dbReference type="SMART" id="SM00986">
    <property type="entry name" value="UDG"/>
    <property type="match status" value="1"/>
</dbReference>
<dbReference type="EMBL" id="MVIJ01000047">
    <property type="protein sequence ID" value="ORB70535.1"/>
    <property type="molecule type" value="Genomic_DNA"/>
</dbReference>
<dbReference type="RefSeq" id="WP_047323892.1">
    <property type="nucleotide sequence ID" value="NZ_MVIJ01000047.1"/>
</dbReference>
<reference evidence="9 10" key="1">
    <citation type="submission" date="2017-02" db="EMBL/GenBank/DDBJ databases">
        <title>The new phylogeny of genus Mycobacterium.</title>
        <authorList>
            <person name="Tortoli E."/>
            <person name="Trovato A."/>
            <person name="Cirillo D.M."/>
        </authorList>
    </citation>
    <scope>NUCLEOTIDE SEQUENCE [LARGE SCALE GENOMIC DNA]</scope>
    <source>
        <strain evidence="9 10">DSM 43992</strain>
    </source>
</reference>
<dbReference type="GO" id="GO:0097506">
    <property type="term" value="F:deaminated base DNA N-glycosylase activity"/>
    <property type="evidence" value="ECO:0007669"/>
    <property type="project" value="UniProtKB-ARBA"/>
</dbReference>
<feature type="domain" description="Uracil-DNA glycosylase-like" evidence="8">
    <location>
        <begin position="42"/>
        <end position="188"/>
    </location>
</feature>
<evidence type="ECO:0000256" key="3">
    <source>
        <dbReference type="ARBA" id="ARBA00022763"/>
    </source>
</evidence>
<organism evidence="9 10">
    <name type="scientific">Mycobacterium scrofulaceum</name>
    <dbReference type="NCBI Taxonomy" id="1783"/>
    <lineage>
        <taxon>Bacteria</taxon>
        <taxon>Bacillati</taxon>
        <taxon>Actinomycetota</taxon>
        <taxon>Actinomycetes</taxon>
        <taxon>Mycobacteriales</taxon>
        <taxon>Mycobacteriaceae</taxon>
        <taxon>Mycobacterium</taxon>
    </lineage>
</organism>
<evidence type="ECO:0000256" key="6">
    <source>
        <dbReference type="ARBA" id="ARBA00023014"/>
    </source>
</evidence>
<dbReference type="AlphaFoldDB" id="A0A1X0K653"/>
<keyword evidence="7" id="KW-0234">DNA repair</keyword>